<sequence length="99" mass="10108">MDRSNGRERLASVGGTLLGYGLLALGVAMVGLTAYQLLFASGTTLETPVSVGPRAGVGLAFGAAGYLLLRQTLDGDADSNEPTVEPSEARAADAYAFDT</sequence>
<evidence type="ECO:0000313" key="4">
    <source>
        <dbReference type="Proteomes" id="UP000509667"/>
    </source>
</evidence>
<dbReference type="RefSeq" id="WP_179909849.1">
    <property type="nucleotide sequence ID" value="NZ_CP058910.1"/>
</dbReference>
<dbReference type="OrthoDB" id="242255at2157"/>
<feature type="region of interest" description="Disordered" evidence="1">
    <location>
        <begin position="76"/>
        <end position="99"/>
    </location>
</feature>
<evidence type="ECO:0000313" key="3">
    <source>
        <dbReference type="EMBL" id="QLH75903.1"/>
    </source>
</evidence>
<dbReference type="Proteomes" id="UP000509667">
    <property type="component" value="Chromosome"/>
</dbReference>
<protein>
    <submittedName>
        <fullName evidence="3">Uncharacterized protein</fullName>
    </submittedName>
</protein>
<feature type="transmembrane region" description="Helical" evidence="2">
    <location>
        <begin position="51"/>
        <end position="69"/>
    </location>
</feature>
<keyword evidence="2" id="KW-0812">Transmembrane</keyword>
<name>A0A7D5NXQ5_9EURY</name>
<gene>
    <name evidence="3" type="ORF">HZS55_00660</name>
</gene>
<feature type="transmembrane region" description="Helical" evidence="2">
    <location>
        <begin position="12"/>
        <end position="39"/>
    </location>
</feature>
<accession>A0A7D5NXQ5</accession>
<keyword evidence="2" id="KW-1133">Transmembrane helix</keyword>
<dbReference type="KEGG" id="hrr:HZS55_00660"/>
<evidence type="ECO:0000256" key="1">
    <source>
        <dbReference type="SAM" id="MobiDB-lite"/>
    </source>
</evidence>
<organism evidence="3 4">
    <name type="scientific">Halosimplex rubrum</name>
    <dbReference type="NCBI Taxonomy" id="869889"/>
    <lineage>
        <taxon>Archaea</taxon>
        <taxon>Methanobacteriati</taxon>
        <taxon>Methanobacteriota</taxon>
        <taxon>Stenosarchaea group</taxon>
        <taxon>Halobacteria</taxon>
        <taxon>Halobacteriales</taxon>
        <taxon>Haloarculaceae</taxon>
        <taxon>Halosimplex</taxon>
    </lineage>
</organism>
<proteinExistence type="predicted"/>
<evidence type="ECO:0000256" key="2">
    <source>
        <dbReference type="SAM" id="Phobius"/>
    </source>
</evidence>
<keyword evidence="2" id="KW-0472">Membrane</keyword>
<dbReference type="GeneID" id="56076329"/>
<keyword evidence="4" id="KW-1185">Reference proteome</keyword>
<dbReference type="AlphaFoldDB" id="A0A7D5NXQ5"/>
<reference evidence="3 4" key="1">
    <citation type="submission" date="2020-07" db="EMBL/GenBank/DDBJ databases">
        <title>Halosimplex pelagicum sp. nov. and Halosimplex rubrum sp. nov., isolated from salted brown alga Laminaria, and emended description of the genus Halosimplex.</title>
        <authorList>
            <person name="Cui H."/>
        </authorList>
    </citation>
    <scope>NUCLEOTIDE SEQUENCE [LARGE SCALE GENOMIC DNA]</scope>
    <source>
        <strain evidence="3 4">R27</strain>
    </source>
</reference>
<dbReference type="EMBL" id="CP058910">
    <property type="protein sequence ID" value="QLH75903.1"/>
    <property type="molecule type" value="Genomic_DNA"/>
</dbReference>